<comment type="caution">
    <text evidence="2">The sequence shown here is derived from an EMBL/GenBank/DDBJ whole genome shotgun (WGS) entry which is preliminary data.</text>
</comment>
<gene>
    <name evidence="2" type="ORF">QBC41DRAFT_317817</name>
</gene>
<organism evidence="2 3">
    <name type="scientific">Cercophora samala</name>
    <dbReference type="NCBI Taxonomy" id="330535"/>
    <lineage>
        <taxon>Eukaryota</taxon>
        <taxon>Fungi</taxon>
        <taxon>Dikarya</taxon>
        <taxon>Ascomycota</taxon>
        <taxon>Pezizomycotina</taxon>
        <taxon>Sordariomycetes</taxon>
        <taxon>Sordariomycetidae</taxon>
        <taxon>Sordariales</taxon>
        <taxon>Lasiosphaeriaceae</taxon>
        <taxon>Cercophora</taxon>
    </lineage>
</organism>
<name>A0AA39ZGA2_9PEZI</name>
<evidence type="ECO:0000313" key="2">
    <source>
        <dbReference type="EMBL" id="KAK0670470.1"/>
    </source>
</evidence>
<reference evidence="2" key="1">
    <citation type="submission" date="2023-06" db="EMBL/GenBank/DDBJ databases">
        <title>Genome-scale phylogeny and comparative genomics of the fungal order Sordariales.</title>
        <authorList>
            <consortium name="Lawrence Berkeley National Laboratory"/>
            <person name="Hensen N."/>
            <person name="Bonometti L."/>
            <person name="Westerberg I."/>
            <person name="Brannstrom I.O."/>
            <person name="Guillou S."/>
            <person name="Cros-Aarteil S."/>
            <person name="Calhoun S."/>
            <person name="Haridas S."/>
            <person name="Kuo A."/>
            <person name="Mondo S."/>
            <person name="Pangilinan J."/>
            <person name="Riley R."/>
            <person name="Labutti K."/>
            <person name="Andreopoulos B."/>
            <person name="Lipzen A."/>
            <person name="Chen C."/>
            <person name="Yanf M."/>
            <person name="Daum C."/>
            <person name="Ng V."/>
            <person name="Clum A."/>
            <person name="Steindorff A."/>
            <person name="Ohm R."/>
            <person name="Martin F."/>
            <person name="Silar P."/>
            <person name="Natvig D."/>
            <person name="Lalanne C."/>
            <person name="Gautier V."/>
            <person name="Ament-Velasquez S.L."/>
            <person name="Kruys A."/>
            <person name="Hutchinson M.I."/>
            <person name="Powell A.J."/>
            <person name="Barry K."/>
            <person name="Miller A.N."/>
            <person name="Grigoriev I.V."/>
            <person name="Debuchy R."/>
            <person name="Gladieux P."/>
            <person name="Thoren M.H."/>
            <person name="Johannesson H."/>
        </authorList>
    </citation>
    <scope>NUCLEOTIDE SEQUENCE</scope>
    <source>
        <strain evidence="2">CBS 307.81</strain>
    </source>
</reference>
<dbReference type="AlphaFoldDB" id="A0AA39ZGA2"/>
<keyword evidence="3" id="KW-1185">Reference proteome</keyword>
<accession>A0AA39ZGA2</accession>
<feature type="signal peptide" evidence="1">
    <location>
        <begin position="1"/>
        <end position="19"/>
    </location>
</feature>
<keyword evidence="1" id="KW-0732">Signal</keyword>
<dbReference type="EMBL" id="JAULSY010000031">
    <property type="protein sequence ID" value="KAK0670470.1"/>
    <property type="molecule type" value="Genomic_DNA"/>
</dbReference>
<evidence type="ECO:0000256" key="1">
    <source>
        <dbReference type="SAM" id="SignalP"/>
    </source>
</evidence>
<evidence type="ECO:0000313" key="3">
    <source>
        <dbReference type="Proteomes" id="UP001174997"/>
    </source>
</evidence>
<dbReference type="Proteomes" id="UP001174997">
    <property type="component" value="Unassembled WGS sequence"/>
</dbReference>
<proteinExistence type="predicted"/>
<feature type="chain" id="PRO_5041338844" evidence="1">
    <location>
        <begin position="20"/>
        <end position="168"/>
    </location>
</feature>
<protein>
    <submittedName>
        <fullName evidence="2">Uncharacterized protein</fullName>
    </submittedName>
</protein>
<sequence>MQFSTLFITLFASVGITLAAPTPGTKRTTCQRALSDINGFNVIYRPDMIHVHRNTNVSFIVPPNASGPCTLVGDFPANFDIYDSSVQAGGQPLQVNIFDIDGPTHGSLLGTTQFPVAGPDQKTKEASKRTINSFACREKMDFRFEAAELGTVEFMQTNDAGIFLEYGC</sequence>